<accession>A0ABR7CMJ7</accession>
<keyword evidence="12 14" id="KW-0472">Membrane</keyword>
<name>A0ABR7CMJ7_9BACT</name>
<dbReference type="InterPro" id="IPR036138">
    <property type="entry name" value="PBP_dimer_sf"/>
</dbReference>
<dbReference type="NCBIfam" id="TIGR03423">
    <property type="entry name" value="pbp2_mrdA"/>
    <property type="match status" value="1"/>
</dbReference>
<dbReference type="EC" id="3.4.16.4" evidence="17"/>
<dbReference type="PANTHER" id="PTHR30627:SF2">
    <property type="entry name" value="PEPTIDOGLYCAN D,D-TRANSPEPTIDASE MRDA"/>
    <property type="match status" value="1"/>
</dbReference>
<keyword evidence="11 14" id="KW-1133">Transmembrane helix</keyword>
<feature type="transmembrane region" description="Helical" evidence="14">
    <location>
        <begin position="12"/>
        <end position="31"/>
    </location>
</feature>
<evidence type="ECO:0000256" key="6">
    <source>
        <dbReference type="ARBA" id="ARBA00022670"/>
    </source>
</evidence>
<feature type="domain" description="Penicillin-binding protein transpeptidase" evidence="15">
    <location>
        <begin position="249"/>
        <end position="571"/>
    </location>
</feature>
<dbReference type="InterPro" id="IPR050515">
    <property type="entry name" value="Beta-lactam/transpept"/>
</dbReference>
<dbReference type="Pfam" id="PF03717">
    <property type="entry name" value="PBP_dimer"/>
    <property type="match status" value="1"/>
</dbReference>
<dbReference type="RefSeq" id="WP_055203058.1">
    <property type="nucleotide sequence ID" value="NZ_JACOOK010000002.1"/>
</dbReference>
<evidence type="ECO:0000313" key="18">
    <source>
        <dbReference type="Proteomes" id="UP000636891"/>
    </source>
</evidence>
<feature type="domain" description="Penicillin-binding protein dimerisation" evidence="16">
    <location>
        <begin position="49"/>
        <end position="207"/>
    </location>
</feature>
<evidence type="ECO:0000256" key="13">
    <source>
        <dbReference type="ARBA" id="ARBA00023316"/>
    </source>
</evidence>
<evidence type="ECO:0000256" key="10">
    <source>
        <dbReference type="ARBA" id="ARBA00022984"/>
    </source>
</evidence>
<evidence type="ECO:0000256" key="5">
    <source>
        <dbReference type="ARBA" id="ARBA00022645"/>
    </source>
</evidence>
<dbReference type="Gene3D" id="3.30.1390.30">
    <property type="entry name" value="Penicillin-binding protein 2a, domain 3"/>
    <property type="match status" value="1"/>
</dbReference>
<keyword evidence="13" id="KW-0961">Cell wall biogenesis/degradation</keyword>
<dbReference type="Gene3D" id="3.40.710.10">
    <property type="entry name" value="DD-peptidase/beta-lactamase superfamily"/>
    <property type="match status" value="1"/>
</dbReference>
<organism evidence="17 18">
    <name type="scientific">Alistipes hominis</name>
    <dbReference type="NCBI Taxonomy" id="2763015"/>
    <lineage>
        <taxon>Bacteria</taxon>
        <taxon>Pseudomonadati</taxon>
        <taxon>Bacteroidota</taxon>
        <taxon>Bacteroidia</taxon>
        <taxon>Bacteroidales</taxon>
        <taxon>Rikenellaceae</taxon>
        <taxon>Alistipes</taxon>
    </lineage>
</organism>
<evidence type="ECO:0000256" key="3">
    <source>
        <dbReference type="ARBA" id="ARBA00022475"/>
    </source>
</evidence>
<evidence type="ECO:0000256" key="2">
    <source>
        <dbReference type="ARBA" id="ARBA00004236"/>
    </source>
</evidence>
<keyword evidence="3" id="KW-1003">Cell membrane</keyword>
<evidence type="ECO:0000259" key="16">
    <source>
        <dbReference type="Pfam" id="PF03717"/>
    </source>
</evidence>
<keyword evidence="9" id="KW-0133">Cell shape</keyword>
<dbReference type="Proteomes" id="UP000636891">
    <property type="component" value="Unassembled WGS sequence"/>
</dbReference>
<proteinExistence type="predicted"/>
<dbReference type="EMBL" id="JACOOK010000002">
    <property type="protein sequence ID" value="MBC5616455.1"/>
    <property type="molecule type" value="Genomic_DNA"/>
</dbReference>
<evidence type="ECO:0000256" key="8">
    <source>
        <dbReference type="ARBA" id="ARBA00022801"/>
    </source>
</evidence>
<dbReference type="InterPro" id="IPR012338">
    <property type="entry name" value="Beta-lactam/transpept-like"/>
</dbReference>
<dbReference type="Gene3D" id="3.90.1310.10">
    <property type="entry name" value="Penicillin-binding protein 2a (Domain 2)"/>
    <property type="match status" value="1"/>
</dbReference>
<evidence type="ECO:0000259" key="15">
    <source>
        <dbReference type="Pfam" id="PF00905"/>
    </source>
</evidence>
<evidence type="ECO:0000256" key="11">
    <source>
        <dbReference type="ARBA" id="ARBA00022989"/>
    </source>
</evidence>
<evidence type="ECO:0000256" key="9">
    <source>
        <dbReference type="ARBA" id="ARBA00022960"/>
    </source>
</evidence>
<dbReference type="PANTHER" id="PTHR30627">
    <property type="entry name" value="PEPTIDOGLYCAN D,D-TRANSPEPTIDASE"/>
    <property type="match status" value="1"/>
</dbReference>
<keyword evidence="5 17" id="KW-0121">Carboxypeptidase</keyword>
<evidence type="ECO:0000313" key="17">
    <source>
        <dbReference type="EMBL" id="MBC5616455.1"/>
    </source>
</evidence>
<keyword evidence="18" id="KW-1185">Reference proteome</keyword>
<sequence length="607" mass="67953">MDTPRRIKTLQGVVIVIAAIVLLRLFYIQVLDGSYKTNADNNVLRYMVQYPPRGEVYDRNGRFLVQSKEAYDLMATPREVRPFDTALMSRILGVPVEQIRKELIKASNFSRRRASVIVKQLPKETKLRLEEHQFPGFFTVYRTVRSYPTKMAGNLLGYVGEVDDRILERDPYYRSGDYIGRSGIEQAYEEVLRGEKGVKIEMVDVHGIPKGSYANGIYDTLPSPGVAITCTIDARLQALAEELMEGKVGSVVAIEPETGEILVMANSPTYDPDELVGRDRGNNYMKLLNDPRRPLYNRAVMSFYPPGSTFKVIQGLIGMQEGVLSPSQTYPCHGGYPYGRGVKCHAHGSPLDLEAAIANSCNAYFCYVFRNIIENKKYKNIEEGFGVWADYVRSFGYGRKLGTDFTGELNGNVPSSEFYDKAYRGRWNGLTVISLSIGQGELGCTPLQMANMVATVANRGHYRTPHVVKRIHDRDSIDARFYVNHTTRVDARWFEPIVEGMYQAVNGGGTGRIAMVPGLDICGKTGTAQNPHGADNSTFFCFAPRNNPKIAVSVYIENGGFGATVAAPIASLLTELYLTDTIQRAPLVEYVKNKQIAYPYYERQQRK</sequence>
<dbReference type="InterPro" id="IPR001460">
    <property type="entry name" value="PCN-bd_Tpept"/>
</dbReference>
<dbReference type="SUPFAM" id="SSF56601">
    <property type="entry name" value="beta-lactamase/transpeptidase-like"/>
    <property type="match status" value="1"/>
</dbReference>
<dbReference type="SUPFAM" id="SSF56519">
    <property type="entry name" value="Penicillin binding protein dimerisation domain"/>
    <property type="match status" value="1"/>
</dbReference>
<comment type="caution">
    <text evidence="17">The sequence shown here is derived from an EMBL/GenBank/DDBJ whole genome shotgun (WGS) entry which is preliminary data.</text>
</comment>
<keyword evidence="4" id="KW-0997">Cell inner membrane</keyword>
<keyword evidence="8 17" id="KW-0378">Hydrolase</keyword>
<dbReference type="InterPro" id="IPR017790">
    <property type="entry name" value="Penicillin-binding_protein_2"/>
</dbReference>
<comment type="subcellular location">
    <subcellularLocation>
        <location evidence="2">Cell membrane</location>
    </subcellularLocation>
    <subcellularLocation>
        <location evidence="1">Membrane</location>
        <topology evidence="1">Single-pass membrane protein</topology>
    </subcellularLocation>
</comment>
<dbReference type="Pfam" id="PF00905">
    <property type="entry name" value="Transpeptidase"/>
    <property type="match status" value="1"/>
</dbReference>
<evidence type="ECO:0000256" key="7">
    <source>
        <dbReference type="ARBA" id="ARBA00022692"/>
    </source>
</evidence>
<dbReference type="GO" id="GO:0009002">
    <property type="term" value="F:serine-type D-Ala-D-Ala carboxypeptidase activity"/>
    <property type="evidence" value="ECO:0007669"/>
    <property type="project" value="UniProtKB-EC"/>
</dbReference>
<evidence type="ECO:0000256" key="14">
    <source>
        <dbReference type="SAM" id="Phobius"/>
    </source>
</evidence>
<evidence type="ECO:0000256" key="12">
    <source>
        <dbReference type="ARBA" id="ARBA00023136"/>
    </source>
</evidence>
<keyword evidence="6" id="KW-0645">Protease</keyword>
<dbReference type="InterPro" id="IPR005311">
    <property type="entry name" value="PBP_dimer"/>
</dbReference>
<keyword evidence="7 14" id="KW-0812">Transmembrane</keyword>
<evidence type="ECO:0000256" key="1">
    <source>
        <dbReference type="ARBA" id="ARBA00004167"/>
    </source>
</evidence>
<evidence type="ECO:0000256" key="4">
    <source>
        <dbReference type="ARBA" id="ARBA00022519"/>
    </source>
</evidence>
<keyword evidence="10" id="KW-0573">Peptidoglycan synthesis</keyword>
<gene>
    <name evidence="17" type="primary">mrdA</name>
    <name evidence="17" type="ORF">H8S08_05390</name>
</gene>
<protein>
    <submittedName>
        <fullName evidence="17">Penicillin-binding protein 2</fullName>
        <ecNumber evidence="17">3.4.16.4</ecNumber>
    </submittedName>
</protein>
<reference evidence="17 18" key="1">
    <citation type="submission" date="2020-08" db="EMBL/GenBank/DDBJ databases">
        <title>Genome public.</title>
        <authorList>
            <person name="Liu C."/>
            <person name="Sun Q."/>
        </authorList>
    </citation>
    <scope>NUCLEOTIDE SEQUENCE [LARGE SCALE GENOMIC DNA]</scope>
    <source>
        <strain evidence="17 18">New-7</strain>
    </source>
</reference>